<keyword evidence="2" id="KW-1185">Reference proteome</keyword>
<protein>
    <submittedName>
        <fullName evidence="1">Uncharacterized protein</fullName>
    </submittedName>
</protein>
<sequence>MTRMTRDFSLVLLGAGILSAGYFLAPSPDLEAKADEQAAERVGGGERDSSGRYHYRPGYAMIWVHSGGYSGGAGRAPAVGGVSRGGFGGIGRSAGVGG</sequence>
<gene>
    <name evidence="1" type="ORF">PX52LOC_08122</name>
</gene>
<organism evidence="1 2">
    <name type="scientific">Limnoglobus roseus</name>
    <dbReference type="NCBI Taxonomy" id="2598579"/>
    <lineage>
        <taxon>Bacteria</taxon>
        <taxon>Pseudomonadati</taxon>
        <taxon>Planctomycetota</taxon>
        <taxon>Planctomycetia</taxon>
        <taxon>Gemmatales</taxon>
        <taxon>Gemmataceae</taxon>
        <taxon>Limnoglobus</taxon>
    </lineage>
</organism>
<name>A0A5C1AUQ7_9BACT</name>
<dbReference type="AlphaFoldDB" id="A0A5C1AUQ7"/>
<dbReference type="KEGG" id="lrs:PX52LOC_08122"/>
<evidence type="ECO:0000313" key="1">
    <source>
        <dbReference type="EMBL" id="QEL20994.1"/>
    </source>
</evidence>
<accession>A0A5C1AUQ7</accession>
<proteinExistence type="predicted"/>
<dbReference type="Proteomes" id="UP000324974">
    <property type="component" value="Chromosome"/>
</dbReference>
<reference evidence="2" key="1">
    <citation type="submission" date="2019-08" db="EMBL/GenBank/DDBJ databases">
        <title>Limnoglobus roseus gen. nov., sp. nov., a novel freshwater planctomycete with a giant genome from the family Gemmataceae.</title>
        <authorList>
            <person name="Kulichevskaya I.S."/>
            <person name="Naumoff D.G."/>
            <person name="Miroshnikov K."/>
            <person name="Ivanova A."/>
            <person name="Philippov D.A."/>
            <person name="Hakobyan A."/>
            <person name="Rijpstra I.C."/>
            <person name="Sinninghe Damste J.S."/>
            <person name="Liesack W."/>
            <person name="Dedysh S.N."/>
        </authorList>
    </citation>
    <scope>NUCLEOTIDE SEQUENCE [LARGE SCALE GENOMIC DNA]</scope>
    <source>
        <strain evidence="2">PX52</strain>
    </source>
</reference>
<dbReference type="EMBL" id="CP042425">
    <property type="protein sequence ID" value="QEL20994.1"/>
    <property type="molecule type" value="Genomic_DNA"/>
</dbReference>
<dbReference type="OrthoDB" id="292481at2"/>
<dbReference type="RefSeq" id="WP_149115237.1">
    <property type="nucleotide sequence ID" value="NZ_CP042425.1"/>
</dbReference>
<evidence type="ECO:0000313" key="2">
    <source>
        <dbReference type="Proteomes" id="UP000324974"/>
    </source>
</evidence>